<dbReference type="AlphaFoldDB" id="A0A7D8D123"/>
<dbReference type="EMBL" id="FWYW01000010">
    <property type="protein sequence ID" value="SMD59049.1"/>
    <property type="molecule type" value="Genomic_DNA"/>
</dbReference>
<accession>A0A7D8D123</accession>
<dbReference type="Proteomes" id="UP000194422">
    <property type="component" value="Unassembled WGS sequence"/>
</dbReference>
<reference evidence="1 4" key="2">
    <citation type="submission" date="2023-03" db="EMBL/GenBank/DDBJ databases">
        <title>Genetic diversity of Bacillus cereus sensu lato isolates from Slovenia.</title>
        <authorList>
            <person name="Abdelli M."/>
        </authorList>
    </citation>
    <scope>NUCLEOTIDE SEQUENCE [LARGE SCALE GENOMIC DNA]</scope>
    <source>
        <strain evidence="1 4">SIBC61B</strain>
    </source>
</reference>
<sequence>MKYSPVPTWEEYEIAKRNGIKKCTVDQRINVYGWTVKDAISKPLFVSLKKLYAKQWELAQQNGISYDTFFSRIKRYNWNPDDAATTPVLSPIECTKRAHSKTDIITPSQYRIALNNGIGKRTVRTRVFVLKWEIERAITTPPNIKHRAKKEAI</sequence>
<dbReference type="RefSeq" id="WP_000877746.1">
    <property type="nucleotide sequence ID" value="NZ_FWYW01000010.1"/>
</dbReference>
<keyword evidence="4" id="KW-1185">Reference proteome</keyword>
<gene>
    <name evidence="2" type="ORF">BACERE00174_00083</name>
    <name evidence="1" type="ORF">P6U22_26015</name>
</gene>
<dbReference type="EMBL" id="JARPRV010000028">
    <property type="protein sequence ID" value="MDG0944597.1"/>
    <property type="molecule type" value="Genomic_DNA"/>
</dbReference>
<dbReference type="Proteomes" id="UP001221338">
    <property type="component" value="Unassembled WGS sequence"/>
</dbReference>
<name>A0A7D8D123_9BACI</name>
<reference evidence="2 3" key="1">
    <citation type="submission" date="2017-04" db="EMBL/GenBank/DDBJ databases">
        <authorList>
            <person name="Criscuolo A."/>
        </authorList>
    </citation>
    <scope>NUCLEOTIDE SEQUENCE [LARGE SCALE GENOMIC DNA]</scope>
    <source>
        <strain evidence="2">16-00174</strain>
    </source>
</reference>
<evidence type="ECO:0000313" key="1">
    <source>
        <dbReference type="EMBL" id="MDG0944597.1"/>
    </source>
</evidence>
<comment type="caution">
    <text evidence="2">The sequence shown here is derived from an EMBL/GenBank/DDBJ whole genome shotgun (WGS) entry which is preliminary data.</text>
</comment>
<evidence type="ECO:0000313" key="3">
    <source>
        <dbReference type="Proteomes" id="UP000194422"/>
    </source>
</evidence>
<proteinExistence type="predicted"/>
<protein>
    <submittedName>
        <fullName evidence="2">Uncharacterized protein</fullName>
    </submittedName>
</protein>
<evidence type="ECO:0000313" key="2">
    <source>
        <dbReference type="EMBL" id="SMD59049.1"/>
    </source>
</evidence>
<organism evidence="2 3">
    <name type="scientific">Bacillus paranthracis</name>
    <dbReference type="NCBI Taxonomy" id="2026186"/>
    <lineage>
        <taxon>Bacteria</taxon>
        <taxon>Bacillati</taxon>
        <taxon>Bacillota</taxon>
        <taxon>Bacilli</taxon>
        <taxon>Bacillales</taxon>
        <taxon>Bacillaceae</taxon>
        <taxon>Bacillus</taxon>
        <taxon>Bacillus cereus group</taxon>
    </lineage>
</organism>
<evidence type="ECO:0000313" key="4">
    <source>
        <dbReference type="Proteomes" id="UP001221338"/>
    </source>
</evidence>